<dbReference type="Gene3D" id="3.40.395.10">
    <property type="entry name" value="Adenoviral Proteinase, Chain A"/>
    <property type="match status" value="1"/>
</dbReference>
<keyword evidence="2" id="KW-0645">Protease</keyword>
<accession>A0A921RDZ2</accession>
<dbReference type="PROSITE" id="PS50600">
    <property type="entry name" value="ULP_PROTEASE"/>
    <property type="match status" value="1"/>
</dbReference>
<gene>
    <name evidence="5" type="ORF">BDA96_03G207300</name>
</gene>
<name>A0A921RDZ2_SORBI</name>
<evidence type="ECO:0000256" key="3">
    <source>
        <dbReference type="ARBA" id="ARBA00022801"/>
    </source>
</evidence>
<feature type="domain" description="Ubiquitin-like protease family profile" evidence="4">
    <location>
        <begin position="1"/>
        <end position="100"/>
    </location>
</feature>
<evidence type="ECO:0000313" key="6">
    <source>
        <dbReference type="Proteomes" id="UP000807115"/>
    </source>
</evidence>
<dbReference type="InterPro" id="IPR003653">
    <property type="entry name" value="Peptidase_C48_C"/>
</dbReference>
<comment type="caution">
    <text evidence="5">The sequence shown here is derived from an EMBL/GenBank/DDBJ whole genome shotgun (WGS) entry which is preliminary data.</text>
</comment>
<evidence type="ECO:0000313" key="5">
    <source>
        <dbReference type="EMBL" id="KAG0538114.1"/>
    </source>
</evidence>
<dbReference type="EMBL" id="CM027682">
    <property type="protein sequence ID" value="KAG0538114.1"/>
    <property type="molecule type" value="Genomic_DNA"/>
</dbReference>
<organism evidence="5 6">
    <name type="scientific">Sorghum bicolor</name>
    <name type="common">Sorghum</name>
    <name type="synonym">Sorghum vulgare</name>
    <dbReference type="NCBI Taxonomy" id="4558"/>
    <lineage>
        <taxon>Eukaryota</taxon>
        <taxon>Viridiplantae</taxon>
        <taxon>Streptophyta</taxon>
        <taxon>Embryophyta</taxon>
        <taxon>Tracheophyta</taxon>
        <taxon>Spermatophyta</taxon>
        <taxon>Magnoliopsida</taxon>
        <taxon>Liliopsida</taxon>
        <taxon>Poales</taxon>
        <taxon>Poaceae</taxon>
        <taxon>PACMAD clade</taxon>
        <taxon>Panicoideae</taxon>
        <taxon>Andropogonodae</taxon>
        <taxon>Andropogoneae</taxon>
        <taxon>Sorghinae</taxon>
        <taxon>Sorghum</taxon>
    </lineage>
</organism>
<dbReference type="InterPro" id="IPR038765">
    <property type="entry name" value="Papain-like_cys_pep_sf"/>
</dbReference>
<protein>
    <recommendedName>
        <fullName evidence="4">Ubiquitin-like protease family profile domain-containing protein</fullName>
    </recommendedName>
</protein>
<dbReference type="Pfam" id="PF02902">
    <property type="entry name" value="Peptidase_C48"/>
    <property type="match status" value="1"/>
</dbReference>
<keyword evidence="3" id="KW-0378">Hydrolase</keyword>
<dbReference type="SUPFAM" id="SSF54001">
    <property type="entry name" value="Cysteine proteinases"/>
    <property type="match status" value="1"/>
</dbReference>
<comment type="similarity">
    <text evidence="1">Belongs to the peptidase C48 family.</text>
</comment>
<dbReference type="GO" id="GO:0006508">
    <property type="term" value="P:proteolysis"/>
    <property type="evidence" value="ECO:0007669"/>
    <property type="project" value="UniProtKB-KW"/>
</dbReference>
<reference evidence="5" key="1">
    <citation type="journal article" date="2019" name="BMC Genomics">
        <title>A new reference genome for Sorghum bicolor reveals high levels of sequence similarity between sweet and grain genotypes: implications for the genetics of sugar metabolism.</title>
        <authorList>
            <person name="Cooper E.A."/>
            <person name="Brenton Z.W."/>
            <person name="Flinn B.S."/>
            <person name="Jenkins J."/>
            <person name="Shu S."/>
            <person name="Flowers D."/>
            <person name="Luo F."/>
            <person name="Wang Y."/>
            <person name="Xia P."/>
            <person name="Barry K."/>
            <person name="Daum C."/>
            <person name="Lipzen A."/>
            <person name="Yoshinaga Y."/>
            <person name="Schmutz J."/>
            <person name="Saski C."/>
            <person name="Vermerris W."/>
            <person name="Kresovich S."/>
        </authorList>
    </citation>
    <scope>NUCLEOTIDE SEQUENCE</scope>
</reference>
<dbReference type="AlphaFoldDB" id="A0A921RDZ2"/>
<sequence>MIFLPVLHLHHWSVYCINLGQGRIDVLDPMDYSSTNEATWDTHHSTMGQKLMERLSVSLSLAAPRKFPHFANWRRVPILLPFQKNMCDSGLFSMKYIEFYDGEGHGSLRTTIDPDCSIEMRAEMLQYLTFHTANRVHAPPELLQFRLGESDPSFNPLFY</sequence>
<evidence type="ECO:0000259" key="4">
    <source>
        <dbReference type="PROSITE" id="PS50600"/>
    </source>
</evidence>
<evidence type="ECO:0000256" key="2">
    <source>
        <dbReference type="ARBA" id="ARBA00022670"/>
    </source>
</evidence>
<evidence type="ECO:0000256" key="1">
    <source>
        <dbReference type="ARBA" id="ARBA00005234"/>
    </source>
</evidence>
<dbReference type="Proteomes" id="UP000807115">
    <property type="component" value="Chromosome 3"/>
</dbReference>
<dbReference type="GO" id="GO:0008234">
    <property type="term" value="F:cysteine-type peptidase activity"/>
    <property type="evidence" value="ECO:0007669"/>
    <property type="project" value="InterPro"/>
</dbReference>
<proteinExistence type="inferred from homology"/>
<reference evidence="5" key="2">
    <citation type="submission" date="2020-10" db="EMBL/GenBank/DDBJ databases">
        <authorList>
            <person name="Cooper E.A."/>
            <person name="Brenton Z.W."/>
            <person name="Flinn B.S."/>
            <person name="Jenkins J."/>
            <person name="Shu S."/>
            <person name="Flowers D."/>
            <person name="Luo F."/>
            <person name="Wang Y."/>
            <person name="Xia P."/>
            <person name="Barry K."/>
            <person name="Daum C."/>
            <person name="Lipzen A."/>
            <person name="Yoshinaga Y."/>
            <person name="Schmutz J."/>
            <person name="Saski C."/>
            <person name="Vermerris W."/>
            <person name="Kresovich S."/>
        </authorList>
    </citation>
    <scope>NUCLEOTIDE SEQUENCE</scope>
</reference>